<keyword evidence="2" id="KW-1185">Reference proteome</keyword>
<reference evidence="1 2" key="1">
    <citation type="journal article" date="2019" name="Nat. Ecol. Evol.">
        <title>Megaphylogeny resolves global patterns of mushroom evolution.</title>
        <authorList>
            <person name="Varga T."/>
            <person name="Krizsan K."/>
            <person name="Foldi C."/>
            <person name="Dima B."/>
            <person name="Sanchez-Garcia M."/>
            <person name="Sanchez-Ramirez S."/>
            <person name="Szollosi G.J."/>
            <person name="Szarkandi J.G."/>
            <person name="Papp V."/>
            <person name="Albert L."/>
            <person name="Andreopoulos W."/>
            <person name="Angelini C."/>
            <person name="Antonin V."/>
            <person name="Barry K.W."/>
            <person name="Bougher N.L."/>
            <person name="Buchanan P."/>
            <person name="Buyck B."/>
            <person name="Bense V."/>
            <person name="Catcheside P."/>
            <person name="Chovatia M."/>
            <person name="Cooper J."/>
            <person name="Damon W."/>
            <person name="Desjardin D."/>
            <person name="Finy P."/>
            <person name="Geml J."/>
            <person name="Haridas S."/>
            <person name="Hughes K."/>
            <person name="Justo A."/>
            <person name="Karasinski D."/>
            <person name="Kautmanova I."/>
            <person name="Kiss B."/>
            <person name="Kocsube S."/>
            <person name="Kotiranta H."/>
            <person name="LaButti K.M."/>
            <person name="Lechner B.E."/>
            <person name="Liimatainen K."/>
            <person name="Lipzen A."/>
            <person name="Lukacs Z."/>
            <person name="Mihaltcheva S."/>
            <person name="Morgado L.N."/>
            <person name="Niskanen T."/>
            <person name="Noordeloos M.E."/>
            <person name="Ohm R.A."/>
            <person name="Ortiz-Santana B."/>
            <person name="Ovrebo C."/>
            <person name="Racz N."/>
            <person name="Riley R."/>
            <person name="Savchenko A."/>
            <person name="Shiryaev A."/>
            <person name="Soop K."/>
            <person name="Spirin V."/>
            <person name="Szebenyi C."/>
            <person name="Tomsovsky M."/>
            <person name="Tulloss R.E."/>
            <person name="Uehling J."/>
            <person name="Grigoriev I.V."/>
            <person name="Vagvolgyi C."/>
            <person name="Papp T."/>
            <person name="Martin F.M."/>
            <person name="Miettinen O."/>
            <person name="Hibbett D.S."/>
            <person name="Nagy L.G."/>
        </authorList>
    </citation>
    <scope>NUCLEOTIDE SEQUENCE [LARGE SCALE GENOMIC DNA]</scope>
    <source>
        <strain evidence="1 2">CBS 166.37</strain>
    </source>
</reference>
<protein>
    <submittedName>
        <fullName evidence="1">Uncharacterized protein</fullName>
    </submittedName>
</protein>
<name>A0A5C3LNA4_9AGAR</name>
<organism evidence="1 2">
    <name type="scientific">Crucibulum laeve</name>
    <dbReference type="NCBI Taxonomy" id="68775"/>
    <lineage>
        <taxon>Eukaryota</taxon>
        <taxon>Fungi</taxon>
        <taxon>Dikarya</taxon>
        <taxon>Basidiomycota</taxon>
        <taxon>Agaricomycotina</taxon>
        <taxon>Agaricomycetes</taxon>
        <taxon>Agaricomycetidae</taxon>
        <taxon>Agaricales</taxon>
        <taxon>Agaricineae</taxon>
        <taxon>Nidulariaceae</taxon>
        <taxon>Crucibulum</taxon>
    </lineage>
</organism>
<dbReference type="EMBL" id="ML213629">
    <property type="protein sequence ID" value="TFK34659.1"/>
    <property type="molecule type" value="Genomic_DNA"/>
</dbReference>
<dbReference type="Proteomes" id="UP000308652">
    <property type="component" value="Unassembled WGS sequence"/>
</dbReference>
<sequence>MVHLPDANPLAFNLLGALLPERISNETKLRIEVEYSTDKRAFMSKTFAELEEYEVAILANCIHFSDIFNVAGDDEDGKAFLQTVQCGNMSVPPIAHWVPRTFPKKICHKILALPNVPFHKFMVIISIANFWFSGQRNTYSARMR</sequence>
<dbReference type="AlphaFoldDB" id="A0A5C3LNA4"/>
<evidence type="ECO:0000313" key="1">
    <source>
        <dbReference type="EMBL" id="TFK34659.1"/>
    </source>
</evidence>
<gene>
    <name evidence="1" type="ORF">BDQ12DRAFT_669229</name>
</gene>
<evidence type="ECO:0000313" key="2">
    <source>
        <dbReference type="Proteomes" id="UP000308652"/>
    </source>
</evidence>
<proteinExistence type="predicted"/>
<accession>A0A5C3LNA4</accession>